<proteinExistence type="predicted"/>
<evidence type="ECO:0000256" key="2">
    <source>
        <dbReference type="ARBA" id="ARBA00023284"/>
    </source>
</evidence>
<evidence type="ECO:0000313" key="5">
    <source>
        <dbReference type="Proteomes" id="UP000198559"/>
    </source>
</evidence>
<keyword evidence="1" id="KW-1015">Disulfide bond</keyword>
<dbReference type="Gene3D" id="3.40.30.10">
    <property type="entry name" value="Glutaredoxin"/>
    <property type="match status" value="1"/>
</dbReference>
<evidence type="ECO:0000256" key="1">
    <source>
        <dbReference type="ARBA" id="ARBA00023157"/>
    </source>
</evidence>
<dbReference type="STRING" id="235205.BAZSYMB_SCAFFOLD00001_46"/>
<dbReference type="InterPro" id="IPR013766">
    <property type="entry name" value="Thioredoxin_domain"/>
</dbReference>
<dbReference type="PROSITE" id="PS51352">
    <property type="entry name" value="THIOREDOXIN_2"/>
    <property type="match status" value="1"/>
</dbReference>
<dbReference type="AlphaFoldDB" id="A0A1H6KGN7"/>
<organism evidence="4 5">
    <name type="scientific">Bathymodiolus azoricus thioautotrophic gill symbiont</name>
    <dbReference type="NCBI Taxonomy" id="235205"/>
    <lineage>
        <taxon>Bacteria</taxon>
        <taxon>Pseudomonadati</taxon>
        <taxon>Pseudomonadota</taxon>
        <taxon>Gammaproteobacteria</taxon>
        <taxon>sulfur-oxidizing symbionts</taxon>
    </lineage>
</organism>
<dbReference type="Proteomes" id="UP000198559">
    <property type="component" value="Unassembled WGS sequence"/>
</dbReference>
<reference evidence="5" key="1">
    <citation type="submission" date="2016-06" db="EMBL/GenBank/DDBJ databases">
        <authorList>
            <person name="Petersen J."/>
            <person name="Sayavedra L."/>
        </authorList>
    </citation>
    <scope>NUCLEOTIDE SEQUENCE [LARGE SCALE GENOMIC DNA]</scope>
    <source>
        <strain evidence="5">BazSymB</strain>
    </source>
</reference>
<keyword evidence="4" id="KW-0560">Oxidoreductase</keyword>
<sequence>MLFIKIRAKDKKMKSLNKSILLALLAILSVTGSYASKGLETMFLEHKVVTNSQGLKIGDNAPAFVVVSNDLKEVTVGGTKDKIQIIAFVPSIDTDTCALETVYFNKRVAKMNNVEINIISKDTPFAFSRFCKANDIKNINTLSDYKGASNARKYGSVIVSPKFLEGFFARTVYIVNTKGKIAYKQVIGHIEKEPNYKDILAALKGIK</sequence>
<dbReference type="InterPro" id="IPR050455">
    <property type="entry name" value="Tpx_Peroxidase_subfamily"/>
</dbReference>
<dbReference type="CDD" id="cd03014">
    <property type="entry name" value="PRX_Atyp2cys"/>
    <property type="match status" value="1"/>
</dbReference>
<evidence type="ECO:0000313" key="4">
    <source>
        <dbReference type="EMBL" id="SEH74520.1"/>
    </source>
</evidence>
<dbReference type="InterPro" id="IPR013740">
    <property type="entry name" value="Redoxin"/>
</dbReference>
<dbReference type="InterPro" id="IPR036249">
    <property type="entry name" value="Thioredoxin-like_sf"/>
</dbReference>
<dbReference type="NCBIfam" id="NF001808">
    <property type="entry name" value="PRK00522.1"/>
    <property type="match status" value="1"/>
</dbReference>
<keyword evidence="4" id="KW-0575">Peroxidase</keyword>
<gene>
    <name evidence="4" type="ORF">BAZSYMB_SCAFFOLD00001_46</name>
</gene>
<protein>
    <submittedName>
        <fullName evidence="4">Lipid hydroperoxide peroxidase</fullName>
    </submittedName>
</protein>
<feature type="domain" description="Thioredoxin" evidence="3">
    <location>
        <begin position="55"/>
        <end position="207"/>
    </location>
</feature>
<dbReference type="SUPFAM" id="SSF52833">
    <property type="entry name" value="Thioredoxin-like"/>
    <property type="match status" value="1"/>
</dbReference>
<name>A0A1H6KGN7_9GAMM</name>
<dbReference type="InterPro" id="IPR002065">
    <property type="entry name" value="TPX"/>
</dbReference>
<dbReference type="PANTHER" id="PTHR43110">
    <property type="entry name" value="THIOL PEROXIDASE"/>
    <property type="match status" value="1"/>
</dbReference>
<dbReference type="Pfam" id="PF08534">
    <property type="entry name" value="Redoxin"/>
    <property type="match status" value="1"/>
</dbReference>
<dbReference type="GO" id="GO:0008379">
    <property type="term" value="F:thioredoxin peroxidase activity"/>
    <property type="evidence" value="ECO:0007669"/>
    <property type="project" value="InterPro"/>
</dbReference>
<dbReference type="PANTHER" id="PTHR43110:SF1">
    <property type="entry name" value="THIOL PEROXIDASE"/>
    <property type="match status" value="1"/>
</dbReference>
<evidence type="ECO:0000259" key="3">
    <source>
        <dbReference type="PROSITE" id="PS51352"/>
    </source>
</evidence>
<dbReference type="EMBL" id="CVUD02000116">
    <property type="protein sequence ID" value="SEH74520.1"/>
    <property type="molecule type" value="Genomic_DNA"/>
</dbReference>
<accession>A0A1H6KGN7</accession>
<keyword evidence="2" id="KW-0676">Redox-active center</keyword>